<gene>
    <name evidence="2" type="ORF">KC19_1G063800</name>
</gene>
<protein>
    <submittedName>
        <fullName evidence="2">Uncharacterized protein</fullName>
    </submittedName>
</protein>
<evidence type="ECO:0000256" key="1">
    <source>
        <dbReference type="SAM" id="MobiDB-lite"/>
    </source>
</evidence>
<proteinExistence type="predicted"/>
<feature type="compositionally biased region" description="Polar residues" evidence="1">
    <location>
        <begin position="43"/>
        <end position="52"/>
    </location>
</feature>
<comment type="caution">
    <text evidence="2">The sequence shown here is derived from an EMBL/GenBank/DDBJ whole genome shotgun (WGS) entry which is preliminary data.</text>
</comment>
<feature type="region of interest" description="Disordered" evidence="1">
    <location>
        <begin position="43"/>
        <end position="80"/>
    </location>
</feature>
<evidence type="ECO:0000313" key="3">
    <source>
        <dbReference type="Proteomes" id="UP000822688"/>
    </source>
</evidence>
<feature type="compositionally biased region" description="Polar residues" evidence="1">
    <location>
        <begin position="59"/>
        <end position="70"/>
    </location>
</feature>
<dbReference type="AlphaFoldDB" id="A0A8T0J268"/>
<sequence>MVLKITHNTFSYLGSTSDNDPCFFQTPAILSCNSHQTNLDARTNHQTSTNKELNCPARTLNNPDYSSSSEVEVGDGATIS</sequence>
<reference evidence="2" key="1">
    <citation type="submission" date="2020-06" db="EMBL/GenBank/DDBJ databases">
        <title>WGS assembly of Ceratodon purpureus strain R40.</title>
        <authorList>
            <person name="Carey S.B."/>
            <person name="Jenkins J."/>
            <person name="Shu S."/>
            <person name="Lovell J.T."/>
            <person name="Sreedasyam A."/>
            <person name="Maumus F."/>
            <person name="Tiley G.P."/>
            <person name="Fernandez-Pozo N."/>
            <person name="Barry K."/>
            <person name="Chen C."/>
            <person name="Wang M."/>
            <person name="Lipzen A."/>
            <person name="Daum C."/>
            <person name="Saski C.A."/>
            <person name="Payton A.C."/>
            <person name="Mcbreen J.C."/>
            <person name="Conrad R.E."/>
            <person name="Kollar L.M."/>
            <person name="Olsson S."/>
            <person name="Huttunen S."/>
            <person name="Landis J.B."/>
            <person name="Wickett N.J."/>
            <person name="Johnson M.G."/>
            <person name="Rensing S.A."/>
            <person name="Grimwood J."/>
            <person name="Schmutz J."/>
            <person name="Mcdaniel S.F."/>
        </authorList>
    </citation>
    <scope>NUCLEOTIDE SEQUENCE</scope>
    <source>
        <strain evidence="2">R40</strain>
    </source>
</reference>
<dbReference type="EMBL" id="CM026421">
    <property type="protein sequence ID" value="KAG0590010.1"/>
    <property type="molecule type" value="Genomic_DNA"/>
</dbReference>
<keyword evidence="3" id="KW-1185">Reference proteome</keyword>
<name>A0A8T0J268_CERPU</name>
<accession>A0A8T0J268</accession>
<dbReference type="PROSITE" id="PS51257">
    <property type="entry name" value="PROKAR_LIPOPROTEIN"/>
    <property type="match status" value="1"/>
</dbReference>
<evidence type="ECO:0000313" key="2">
    <source>
        <dbReference type="EMBL" id="KAG0590010.1"/>
    </source>
</evidence>
<dbReference type="Proteomes" id="UP000822688">
    <property type="component" value="Chromosome 1"/>
</dbReference>
<organism evidence="2 3">
    <name type="scientific">Ceratodon purpureus</name>
    <name type="common">Fire moss</name>
    <name type="synonym">Dicranum purpureum</name>
    <dbReference type="NCBI Taxonomy" id="3225"/>
    <lineage>
        <taxon>Eukaryota</taxon>
        <taxon>Viridiplantae</taxon>
        <taxon>Streptophyta</taxon>
        <taxon>Embryophyta</taxon>
        <taxon>Bryophyta</taxon>
        <taxon>Bryophytina</taxon>
        <taxon>Bryopsida</taxon>
        <taxon>Dicranidae</taxon>
        <taxon>Pseudoditrichales</taxon>
        <taxon>Ditrichaceae</taxon>
        <taxon>Ceratodon</taxon>
    </lineage>
</organism>